<reference evidence="1 2" key="1">
    <citation type="submission" date="2024-09" db="EMBL/GenBank/DDBJ databases">
        <title>Chromosome-scale assembly of Riccia fluitans.</title>
        <authorList>
            <person name="Paukszto L."/>
            <person name="Sawicki J."/>
            <person name="Karawczyk K."/>
            <person name="Piernik-Szablinska J."/>
            <person name="Szczecinska M."/>
            <person name="Mazdziarz M."/>
        </authorList>
    </citation>
    <scope>NUCLEOTIDE SEQUENCE [LARGE SCALE GENOMIC DNA]</scope>
    <source>
        <strain evidence="1">Rf_01</strain>
        <tissue evidence="1">Aerial parts of the thallus</tissue>
    </source>
</reference>
<name>A0ABD1Z7Z4_9MARC</name>
<comment type="caution">
    <text evidence="1">The sequence shown here is derived from an EMBL/GenBank/DDBJ whole genome shotgun (WGS) entry which is preliminary data.</text>
</comment>
<evidence type="ECO:0000313" key="2">
    <source>
        <dbReference type="Proteomes" id="UP001605036"/>
    </source>
</evidence>
<dbReference type="EMBL" id="JBHFFA010000002">
    <property type="protein sequence ID" value="KAL2643911.1"/>
    <property type="molecule type" value="Genomic_DNA"/>
</dbReference>
<dbReference type="AlphaFoldDB" id="A0ABD1Z7Z4"/>
<evidence type="ECO:0000313" key="1">
    <source>
        <dbReference type="EMBL" id="KAL2643911.1"/>
    </source>
</evidence>
<sequence>MLEKEEEEDRRERSSSVGRRGFTAVMGMRCEWRRENWAPRSEELNSLPVLGSSKEDFAIFGHGSVSEDLLVLSTWRDAFILCTGGMSWSAIFGALS</sequence>
<keyword evidence="2" id="KW-1185">Reference proteome</keyword>
<gene>
    <name evidence="1" type="ORF">R1flu_011498</name>
</gene>
<dbReference type="Proteomes" id="UP001605036">
    <property type="component" value="Unassembled WGS sequence"/>
</dbReference>
<protein>
    <submittedName>
        <fullName evidence="1">Uncharacterized protein</fullName>
    </submittedName>
</protein>
<proteinExistence type="predicted"/>
<organism evidence="1 2">
    <name type="scientific">Riccia fluitans</name>
    <dbReference type="NCBI Taxonomy" id="41844"/>
    <lineage>
        <taxon>Eukaryota</taxon>
        <taxon>Viridiplantae</taxon>
        <taxon>Streptophyta</taxon>
        <taxon>Embryophyta</taxon>
        <taxon>Marchantiophyta</taxon>
        <taxon>Marchantiopsida</taxon>
        <taxon>Marchantiidae</taxon>
        <taxon>Marchantiales</taxon>
        <taxon>Ricciaceae</taxon>
        <taxon>Riccia</taxon>
    </lineage>
</organism>
<accession>A0ABD1Z7Z4</accession>